<protein>
    <submittedName>
        <fullName evidence="3">Decarboxylase</fullName>
    </submittedName>
</protein>
<dbReference type="PANTHER" id="PTHR28641">
    <property type="match status" value="1"/>
</dbReference>
<keyword evidence="4" id="KW-1185">Reference proteome</keyword>
<feature type="domain" description="Malonyl-CoA decarboxylase N-terminal" evidence="2">
    <location>
        <begin position="61"/>
        <end position="143"/>
    </location>
</feature>
<dbReference type="InterPro" id="IPR035372">
    <property type="entry name" value="MCD_N"/>
</dbReference>
<evidence type="ECO:0000313" key="4">
    <source>
        <dbReference type="Proteomes" id="UP000078463"/>
    </source>
</evidence>
<dbReference type="EMBL" id="CP015922">
    <property type="protein sequence ID" value="ANI99890.1"/>
    <property type="molecule type" value="Genomic_DNA"/>
</dbReference>
<dbReference type="Pfam" id="PF17408">
    <property type="entry name" value="MCD_N"/>
    <property type="match status" value="1"/>
</dbReference>
<dbReference type="InterPro" id="IPR007956">
    <property type="entry name" value="Malonyl_CoA_deC_C"/>
</dbReference>
<feature type="domain" description="Malonyl-CoA decarboxylase C-terminal" evidence="1">
    <location>
        <begin position="146"/>
        <end position="406"/>
    </location>
</feature>
<dbReference type="Pfam" id="PF05292">
    <property type="entry name" value="MCD"/>
    <property type="match status" value="1"/>
</dbReference>
<organism evidence="3 4">
    <name type="scientific">Polynucleobacter wuianus</name>
    <dbReference type="NCBI Taxonomy" id="1743168"/>
    <lineage>
        <taxon>Bacteria</taxon>
        <taxon>Pseudomonadati</taxon>
        <taxon>Pseudomonadota</taxon>
        <taxon>Betaproteobacteria</taxon>
        <taxon>Burkholderiales</taxon>
        <taxon>Burkholderiaceae</taxon>
        <taxon>Polynucleobacter</taxon>
    </lineage>
</organism>
<dbReference type="GO" id="GO:0006633">
    <property type="term" value="P:fatty acid biosynthetic process"/>
    <property type="evidence" value="ECO:0007669"/>
    <property type="project" value="InterPro"/>
</dbReference>
<dbReference type="RefSeq" id="WP_068948898.1">
    <property type="nucleotide sequence ID" value="NZ_CP015922.1"/>
</dbReference>
<evidence type="ECO:0000259" key="2">
    <source>
        <dbReference type="Pfam" id="PF17408"/>
    </source>
</evidence>
<reference evidence="4" key="1">
    <citation type="submission" date="2016-05" db="EMBL/GenBank/DDBJ databases">
        <title>Polynucleobacter sp. QLW-P1FAT50C-4 genome.</title>
        <authorList>
            <person name="Hahn M.W."/>
        </authorList>
    </citation>
    <scope>NUCLEOTIDE SEQUENCE [LARGE SCALE GENOMIC DNA]</scope>
    <source>
        <strain evidence="4">QLW-P1FAT50C-4</strain>
    </source>
</reference>
<dbReference type="InterPro" id="IPR042303">
    <property type="entry name" value="Malonyl_CoA_deC_C_sf"/>
</dbReference>
<dbReference type="STRING" id="1743168.A8O14_07305"/>
<dbReference type="OrthoDB" id="5292736at2"/>
<dbReference type="Proteomes" id="UP000078463">
    <property type="component" value="Chromosome"/>
</dbReference>
<dbReference type="Gene3D" id="3.40.630.150">
    <property type="entry name" value="Malonyl-CoA decarboxylase, catalytic domain"/>
    <property type="match status" value="1"/>
</dbReference>
<sequence>MLEKLAKARYFSRVTGAVNRLISERGESNAVSMADDVINNYRKLTKDQHLKFFTFLFEKLNPDPAAVMTAAQNFSAEASARNYIKLQRVTEPPRQELFRRLNRATNGTAALVGMRRDLLQLLEKQPELTAVDFDLRHLLSSWFNPGFLKMHRVDWKSPAEVLEKLIQHEAVHAIDGWDDLRRRLQPDRRCFAFFHPQLPNEPLIFVEVALLPEIPSVITPLVDKKAETVHQTSQYKVAAFYSISNCEPGLRGVSMGNFLIKRVAEQLHAEFPGLKTFVTLSPIPGFIDWVATGADIGGEKTGVQLKPAIRTAREQALETMGLANRSWTERLSAGWHPDNATEKEKSALLCLASIYLGLGSAGRSGNPVAKFHLGNGAKLHQINWAGDLSRKGLRQSASLMVNYLYDLSAVEENHERFTQGEIDYSRAVGRLMQP</sequence>
<proteinExistence type="predicted"/>
<gene>
    <name evidence="3" type="ORF">A8O14_07305</name>
</gene>
<dbReference type="Gene3D" id="1.20.140.90">
    <property type="entry name" value="Malonyl-CoA decarboxylase, oligemerization domain"/>
    <property type="match status" value="1"/>
</dbReference>
<dbReference type="PANTHER" id="PTHR28641:SF1">
    <property type="entry name" value="MALONYL-COA DECARBOXYLASE, MITOCHONDRIAL"/>
    <property type="match status" value="1"/>
</dbReference>
<name>A0A191UG48_9BURK</name>
<dbReference type="KEGG" id="pwu:A8O14_07305"/>
<dbReference type="InterPro" id="IPR038351">
    <property type="entry name" value="MCD_N_sf"/>
</dbReference>
<dbReference type="AlphaFoldDB" id="A0A191UG48"/>
<evidence type="ECO:0000313" key="3">
    <source>
        <dbReference type="EMBL" id="ANI99890.1"/>
    </source>
</evidence>
<evidence type="ECO:0000259" key="1">
    <source>
        <dbReference type="Pfam" id="PF05292"/>
    </source>
</evidence>
<dbReference type="InterPro" id="IPR038917">
    <property type="entry name" value="Malonyl_CoA_deC"/>
</dbReference>
<accession>A0A191UG48</accession>
<dbReference type="GO" id="GO:0050080">
    <property type="term" value="F:malonyl-CoA decarboxylase activity"/>
    <property type="evidence" value="ECO:0007669"/>
    <property type="project" value="InterPro"/>
</dbReference>